<sequence>KLHHIEQGFILDKFDKKLSDPSEWLRQFEEECDRFQVKSDNLKIQALRFYLVNGPVKDWYESNLKKIGLNDSWTMWKSSFLNVFVDKGWSLVKKAFGYKHLGGSLVDYALTKER</sequence>
<accession>A0A1B6F607</accession>
<feature type="non-terminal residue" evidence="1">
    <location>
        <position position="114"/>
    </location>
</feature>
<name>A0A1B6F607_9HEMI</name>
<feature type="non-terminal residue" evidence="1">
    <location>
        <position position="1"/>
    </location>
</feature>
<evidence type="ECO:0008006" key="2">
    <source>
        <dbReference type="Google" id="ProtNLM"/>
    </source>
</evidence>
<protein>
    <recommendedName>
        <fullName evidence="2">Retrotransposon gag domain-containing protein</fullName>
    </recommendedName>
</protein>
<organism evidence="1">
    <name type="scientific">Cuerna arida</name>
    <dbReference type="NCBI Taxonomy" id="1464854"/>
    <lineage>
        <taxon>Eukaryota</taxon>
        <taxon>Metazoa</taxon>
        <taxon>Ecdysozoa</taxon>
        <taxon>Arthropoda</taxon>
        <taxon>Hexapoda</taxon>
        <taxon>Insecta</taxon>
        <taxon>Pterygota</taxon>
        <taxon>Neoptera</taxon>
        <taxon>Paraneoptera</taxon>
        <taxon>Hemiptera</taxon>
        <taxon>Auchenorrhyncha</taxon>
        <taxon>Membracoidea</taxon>
        <taxon>Cicadellidae</taxon>
        <taxon>Cicadellinae</taxon>
        <taxon>Proconiini</taxon>
        <taxon>Cuerna</taxon>
    </lineage>
</organism>
<reference evidence="1" key="1">
    <citation type="submission" date="2015-11" db="EMBL/GenBank/DDBJ databases">
        <title>De novo transcriptome assembly of four potential Pierce s Disease insect vectors from Arizona vineyards.</title>
        <authorList>
            <person name="Tassone E.E."/>
        </authorList>
    </citation>
    <scope>NUCLEOTIDE SEQUENCE</scope>
</reference>
<dbReference type="EMBL" id="GECZ01024073">
    <property type="protein sequence ID" value="JAS45696.1"/>
    <property type="molecule type" value="Transcribed_RNA"/>
</dbReference>
<proteinExistence type="predicted"/>
<evidence type="ECO:0000313" key="1">
    <source>
        <dbReference type="EMBL" id="JAS45696.1"/>
    </source>
</evidence>
<dbReference type="AlphaFoldDB" id="A0A1B6F607"/>
<gene>
    <name evidence="1" type="ORF">g.2575</name>
</gene>